<evidence type="ECO:0000313" key="3">
    <source>
        <dbReference type="Proteomes" id="UP000308092"/>
    </source>
</evidence>
<comment type="caution">
    <text evidence="2">The sequence shown here is derived from an EMBL/GenBank/DDBJ whole genome shotgun (WGS) entry which is preliminary data.</text>
</comment>
<proteinExistence type="predicted"/>
<dbReference type="Proteomes" id="UP000308092">
    <property type="component" value="Unassembled WGS sequence"/>
</dbReference>
<keyword evidence="3" id="KW-1185">Reference proteome</keyword>
<dbReference type="AlphaFoldDB" id="A0A4S3IYF0"/>
<gene>
    <name evidence="2" type="ORF">EYZ11_013236</name>
</gene>
<name>A0A4S3IYF0_9EURO</name>
<sequence length="40" mass="4650">MTLPDLNTEDQEPYDPGFTNGDREPYWHSRGLRQSRTGVL</sequence>
<protein>
    <submittedName>
        <fullName evidence="2">Uncharacterized protein</fullName>
    </submittedName>
</protein>
<accession>A0A4S3IYF0</accession>
<feature type="region of interest" description="Disordered" evidence="1">
    <location>
        <begin position="1"/>
        <end position="40"/>
    </location>
</feature>
<evidence type="ECO:0000313" key="2">
    <source>
        <dbReference type="EMBL" id="THC87315.1"/>
    </source>
</evidence>
<evidence type="ECO:0000256" key="1">
    <source>
        <dbReference type="SAM" id="MobiDB-lite"/>
    </source>
</evidence>
<dbReference type="EMBL" id="SOSA01001289">
    <property type="protein sequence ID" value="THC87315.1"/>
    <property type="molecule type" value="Genomic_DNA"/>
</dbReference>
<reference evidence="2 3" key="1">
    <citation type="submission" date="2019-03" db="EMBL/GenBank/DDBJ databases">
        <title>The genome sequence of a newly discovered highly antifungal drug resistant Aspergillus species, Aspergillus tanneri NIH 1004.</title>
        <authorList>
            <person name="Mounaud S."/>
            <person name="Singh I."/>
            <person name="Joardar V."/>
            <person name="Pakala S."/>
            <person name="Pakala S."/>
            <person name="Venepally P."/>
            <person name="Hoover J."/>
            <person name="Nierman W."/>
            <person name="Chung J."/>
            <person name="Losada L."/>
        </authorList>
    </citation>
    <scope>NUCLEOTIDE SEQUENCE [LARGE SCALE GENOMIC DNA]</scope>
    <source>
        <strain evidence="2 3">NIH1004</strain>
    </source>
</reference>
<dbReference type="VEuPathDB" id="FungiDB:EYZ11_013236"/>
<organism evidence="2 3">
    <name type="scientific">Aspergillus tanneri</name>
    <dbReference type="NCBI Taxonomy" id="1220188"/>
    <lineage>
        <taxon>Eukaryota</taxon>
        <taxon>Fungi</taxon>
        <taxon>Dikarya</taxon>
        <taxon>Ascomycota</taxon>
        <taxon>Pezizomycotina</taxon>
        <taxon>Eurotiomycetes</taxon>
        <taxon>Eurotiomycetidae</taxon>
        <taxon>Eurotiales</taxon>
        <taxon>Aspergillaceae</taxon>
        <taxon>Aspergillus</taxon>
        <taxon>Aspergillus subgen. Circumdati</taxon>
    </lineage>
</organism>